<dbReference type="Proteomes" id="UP000600918">
    <property type="component" value="Unassembled WGS sequence"/>
</dbReference>
<reference evidence="1" key="1">
    <citation type="journal article" date="2020" name="G3 (Bethesda)">
        <title>High-Quality Assemblies for Three Invasive Social Wasps from the &lt;i&gt;Vespula&lt;/i&gt; Genus.</title>
        <authorList>
            <person name="Harrop T.W.R."/>
            <person name="Guhlin J."/>
            <person name="McLaughlin G.M."/>
            <person name="Permina E."/>
            <person name="Stockwell P."/>
            <person name="Gilligan J."/>
            <person name="Le Lec M.F."/>
            <person name="Gruber M.A.M."/>
            <person name="Quinn O."/>
            <person name="Lovegrove M."/>
            <person name="Duncan E.J."/>
            <person name="Remnant E.J."/>
            <person name="Van Eeckhoven J."/>
            <person name="Graham B."/>
            <person name="Knapp R.A."/>
            <person name="Langford K.W."/>
            <person name="Kronenberg Z."/>
            <person name="Press M.O."/>
            <person name="Eacker S.M."/>
            <person name="Wilson-Rankin E.E."/>
            <person name="Purcell J."/>
            <person name="Lester P.J."/>
            <person name="Dearden P.K."/>
        </authorList>
    </citation>
    <scope>NUCLEOTIDE SEQUENCE</scope>
    <source>
        <strain evidence="1">Volc-1</strain>
    </source>
</reference>
<keyword evidence="2" id="KW-1185">Reference proteome</keyword>
<comment type="caution">
    <text evidence="1">The sequence shown here is derived from an EMBL/GenBank/DDBJ whole genome shotgun (WGS) entry which is preliminary data.</text>
</comment>
<accession>A0A834U8Y2</accession>
<gene>
    <name evidence="1" type="ORF">H0235_008485</name>
</gene>
<evidence type="ECO:0000313" key="1">
    <source>
        <dbReference type="EMBL" id="KAF7423202.1"/>
    </source>
</evidence>
<dbReference type="AlphaFoldDB" id="A0A834U8Y2"/>
<evidence type="ECO:0000313" key="2">
    <source>
        <dbReference type="Proteomes" id="UP000600918"/>
    </source>
</evidence>
<sequence>MRPNVLSRYSRCSPCVFLCQSVRRARVSVFAPAEYFTVGCGIDCASSTIPLIPWTRLQKNFSPYSRLDFRRQYLPGGDRLSRMPPLHTSCDPKAKGYLEVAGFQTTAYLEVGEFHVPPLQTSCDPNTIGYLEVAGFHVPPLHTSCDPNTKLTIEYLEVGECHVPPLQTSCDSDTKLGLRESWSLQKKFEFLTGDNGIPGGYLELAGFYVPPLYTSCDPNTKLGLRESWSL</sequence>
<name>A0A834U8Y2_VESPE</name>
<protein>
    <submittedName>
        <fullName evidence="1">Uncharacterized protein</fullName>
    </submittedName>
</protein>
<dbReference type="EMBL" id="JACSDY010000007">
    <property type="protein sequence ID" value="KAF7423202.1"/>
    <property type="molecule type" value="Genomic_DNA"/>
</dbReference>
<proteinExistence type="predicted"/>
<organism evidence="1 2">
    <name type="scientific">Vespula pensylvanica</name>
    <name type="common">Western yellow jacket</name>
    <name type="synonym">Wasp</name>
    <dbReference type="NCBI Taxonomy" id="30213"/>
    <lineage>
        <taxon>Eukaryota</taxon>
        <taxon>Metazoa</taxon>
        <taxon>Ecdysozoa</taxon>
        <taxon>Arthropoda</taxon>
        <taxon>Hexapoda</taxon>
        <taxon>Insecta</taxon>
        <taxon>Pterygota</taxon>
        <taxon>Neoptera</taxon>
        <taxon>Endopterygota</taxon>
        <taxon>Hymenoptera</taxon>
        <taxon>Apocrita</taxon>
        <taxon>Aculeata</taxon>
        <taxon>Vespoidea</taxon>
        <taxon>Vespidae</taxon>
        <taxon>Vespinae</taxon>
        <taxon>Vespula</taxon>
    </lineage>
</organism>